<dbReference type="PANTHER" id="PTHR31642">
    <property type="entry name" value="TRICHOTHECENE 3-O-ACETYLTRANSFERASE"/>
    <property type="match status" value="1"/>
</dbReference>
<evidence type="ECO:0000313" key="2">
    <source>
        <dbReference type="Proteomes" id="UP000515121"/>
    </source>
</evidence>
<dbReference type="InterPro" id="IPR023213">
    <property type="entry name" value="CAT-like_dom_sf"/>
</dbReference>
<dbReference type="GeneID" id="111306839"/>
<evidence type="ECO:0000313" key="3">
    <source>
        <dbReference type="RefSeq" id="XP_022760547.1"/>
    </source>
</evidence>
<dbReference type="Proteomes" id="UP000515121">
    <property type="component" value="Unplaced"/>
</dbReference>
<dbReference type="KEGG" id="dzi:111306839"/>
<proteinExistence type="inferred from homology"/>
<dbReference type="OrthoDB" id="671439at2759"/>
<accession>A0A6P6A6V2</accession>
<dbReference type="Gene3D" id="3.30.559.10">
    <property type="entry name" value="Chloramphenicol acetyltransferase-like domain"/>
    <property type="match status" value="2"/>
</dbReference>
<protein>
    <submittedName>
        <fullName evidence="3">Omega-hydroxypalmitate O-feruloyl transferase-like</fullName>
    </submittedName>
</protein>
<dbReference type="InterPro" id="IPR050317">
    <property type="entry name" value="Plant_Fungal_Acyltransferase"/>
</dbReference>
<dbReference type="AlphaFoldDB" id="A0A6P6A6V2"/>
<evidence type="ECO:0000256" key="1">
    <source>
        <dbReference type="ARBA" id="ARBA00009861"/>
    </source>
</evidence>
<dbReference type="Pfam" id="PF02458">
    <property type="entry name" value="Transferase"/>
    <property type="match status" value="1"/>
</dbReference>
<sequence>MDYFTISVTNQDLVKEEPITLVSPKNPMPVETIFLSNIDQAVTFPVETVFFFEVPDQDEISSSTLDISLTVKQAVADVLLVPYYFMAGRLSFNHQTNRLQLLCNNAGVLFVSATSRLRLKDLGNLSLPNSTFHHFVHRPGLYKSLDETALFTIQVTRFACGGFSIGFVTNHAILDGKSASEMFENLASICRGEGLQTEVIYNDRTCLKARNPLMIRYPHKEYIKLKKTSSLASCFTAPEQSSPSPLIFSNIYTHKLFSFTPEMIFTLKKKAKTRCSSFEALVAHIWRARSKAIFTNLDDFSAVLFAVDIRSKISPPLPNGFAGNAVVTAFANAKVVDLVEKPFSFYVEKIKEARASITDEYVRSVIDWLEVYRGIPATCNGNFYASAWWKLRFNQLDFGFGKPTHGGPVVSGNDEFVLLLSDGKCGDSGGGINVWLGLEPEKMKRLMVHIFDI</sequence>
<keyword evidence="2" id="KW-1185">Reference proteome</keyword>
<comment type="similarity">
    <text evidence="1">Belongs to the plant acyltransferase family.</text>
</comment>
<dbReference type="PANTHER" id="PTHR31642:SF231">
    <property type="entry name" value="BAHD FAMILY ACYLTRANSFERASE, CLADE V"/>
    <property type="match status" value="1"/>
</dbReference>
<dbReference type="GO" id="GO:0016747">
    <property type="term" value="F:acyltransferase activity, transferring groups other than amino-acyl groups"/>
    <property type="evidence" value="ECO:0007669"/>
    <property type="project" value="TreeGrafter"/>
</dbReference>
<gene>
    <name evidence="3" type="primary">LOC111306839</name>
</gene>
<organism evidence="2 3">
    <name type="scientific">Durio zibethinus</name>
    <name type="common">Durian</name>
    <dbReference type="NCBI Taxonomy" id="66656"/>
    <lineage>
        <taxon>Eukaryota</taxon>
        <taxon>Viridiplantae</taxon>
        <taxon>Streptophyta</taxon>
        <taxon>Embryophyta</taxon>
        <taxon>Tracheophyta</taxon>
        <taxon>Spermatophyta</taxon>
        <taxon>Magnoliopsida</taxon>
        <taxon>eudicotyledons</taxon>
        <taxon>Gunneridae</taxon>
        <taxon>Pentapetalae</taxon>
        <taxon>rosids</taxon>
        <taxon>malvids</taxon>
        <taxon>Malvales</taxon>
        <taxon>Malvaceae</taxon>
        <taxon>Helicteroideae</taxon>
        <taxon>Durio</taxon>
    </lineage>
</organism>
<reference evidence="3" key="1">
    <citation type="submission" date="2025-08" db="UniProtKB">
        <authorList>
            <consortium name="RefSeq"/>
        </authorList>
    </citation>
    <scope>IDENTIFICATION</scope>
    <source>
        <tissue evidence="3">Fruit stalk</tissue>
    </source>
</reference>
<name>A0A6P6A6V2_DURZI</name>
<dbReference type="RefSeq" id="XP_022760547.1">
    <property type="nucleotide sequence ID" value="XM_022904812.1"/>
</dbReference>